<proteinExistence type="predicted"/>
<keyword evidence="2" id="KW-1185">Reference proteome</keyword>
<dbReference type="OMA" id="MSANQRI"/>
<organism evidence="1 2">
    <name type="scientific">Arabis alpina</name>
    <name type="common">Alpine rock-cress</name>
    <dbReference type="NCBI Taxonomy" id="50452"/>
    <lineage>
        <taxon>Eukaryota</taxon>
        <taxon>Viridiplantae</taxon>
        <taxon>Streptophyta</taxon>
        <taxon>Embryophyta</taxon>
        <taxon>Tracheophyta</taxon>
        <taxon>Spermatophyta</taxon>
        <taxon>Magnoliopsida</taxon>
        <taxon>eudicotyledons</taxon>
        <taxon>Gunneridae</taxon>
        <taxon>Pentapetalae</taxon>
        <taxon>rosids</taxon>
        <taxon>malvids</taxon>
        <taxon>Brassicales</taxon>
        <taxon>Brassicaceae</taxon>
        <taxon>Arabideae</taxon>
        <taxon>Arabis</taxon>
    </lineage>
</organism>
<dbReference type="InterPro" id="IPR006462">
    <property type="entry name" value="MS5"/>
</dbReference>
<dbReference type="OrthoDB" id="1039958at2759"/>
<dbReference type="PANTHER" id="PTHR31260:SF39">
    <property type="entry name" value="BNAA09G28770D PROTEIN"/>
    <property type="match status" value="1"/>
</dbReference>
<sequence>MSANQRILESLMRSEEARKAKLRKLPRPVFDGFADTQICYESVWGDPAMAVMICTDREPCCPLVTLYAKMGLHRYNLLHRTNLEFVKVQKYNYFIPMLTTVYYITFVASDPATSRHQLFQTRVGESDRSMFVLTCSIARRLGDDEKPSDTPSFFRPNLPEWPPENPFDQFYVPDESEVQCIEWVRLYLELAVVISDRSQSHDLTSLEIVKVAIDASTSMEEEGLNYAKNATVYIRYKDYCEARVGKDVDRIAIVRRSYDEVLGLFHLEGQSSPGIMRPEIDNDKNLSSCSVDDLLDSILEGIHQCLEKDEIFEDQNHSSSSIVMPEKNKVFEILENQSSSSTVMPKKDKKFRSTRLLFSRLGINKPGCLSTRRKGKKSGLHKTRSI</sequence>
<dbReference type="NCBIfam" id="TIGR01572">
    <property type="entry name" value="A_thl_para_3677"/>
    <property type="match status" value="1"/>
</dbReference>
<gene>
    <name evidence="1" type="ordered locus">AALP_Aa8g036100</name>
</gene>
<accession>A0A087G4S2</accession>
<dbReference type="EMBL" id="CM002876">
    <property type="protein sequence ID" value="KFK24874.1"/>
    <property type="molecule type" value="Genomic_DNA"/>
</dbReference>
<dbReference type="Proteomes" id="UP000029120">
    <property type="component" value="Chromosome 8"/>
</dbReference>
<dbReference type="AlphaFoldDB" id="A0A087G4S2"/>
<dbReference type="Pfam" id="PF04776">
    <property type="entry name" value="protein_MS5"/>
    <property type="match status" value="1"/>
</dbReference>
<protein>
    <submittedName>
        <fullName evidence="1">Uncharacterized protein</fullName>
    </submittedName>
</protein>
<evidence type="ECO:0000313" key="2">
    <source>
        <dbReference type="Proteomes" id="UP000029120"/>
    </source>
</evidence>
<reference evidence="2" key="1">
    <citation type="journal article" date="2015" name="Nat. Plants">
        <title>Genome expansion of Arabis alpina linked with retrotransposition and reduced symmetric DNA methylation.</title>
        <authorList>
            <person name="Willing E.M."/>
            <person name="Rawat V."/>
            <person name="Mandakova T."/>
            <person name="Maumus F."/>
            <person name="James G.V."/>
            <person name="Nordstroem K.J."/>
            <person name="Becker C."/>
            <person name="Warthmann N."/>
            <person name="Chica C."/>
            <person name="Szarzynska B."/>
            <person name="Zytnicki M."/>
            <person name="Albani M.C."/>
            <person name="Kiefer C."/>
            <person name="Bergonzi S."/>
            <person name="Castaings L."/>
            <person name="Mateos J.L."/>
            <person name="Berns M.C."/>
            <person name="Bujdoso N."/>
            <person name="Piofczyk T."/>
            <person name="de Lorenzo L."/>
            <person name="Barrero-Sicilia C."/>
            <person name="Mateos I."/>
            <person name="Piednoel M."/>
            <person name="Hagmann J."/>
            <person name="Chen-Min-Tao R."/>
            <person name="Iglesias-Fernandez R."/>
            <person name="Schuster S.C."/>
            <person name="Alonso-Blanco C."/>
            <person name="Roudier F."/>
            <person name="Carbonero P."/>
            <person name="Paz-Ares J."/>
            <person name="Davis S.J."/>
            <person name="Pecinka A."/>
            <person name="Quesneville H."/>
            <person name="Colot V."/>
            <person name="Lysak M.A."/>
            <person name="Weigel D."/>
            <person name="Coupland G."/>
            <person name="Schneeberger K."/>
        </authorList>
    </citation>
    <scope>NUCLEOTIDE SEQUENCE [LARGE SCALE GENOMIC DNA]</scope>
    <source>
        <strain evidence="2">cv. Pajares</strain>
    </source>
</reference>
<dbReference type="Gramene" id="KFK24874">
    <property type="protein sequence ID" value="KFK24874"/>
    <property type="gene ID" value="AALP_AA8G036100"/>
</dbReference>
<dbReference type="PANTHER" id="PTHR31260">
    <property type="entry name" value="CYSTATIN/MONELLIN SUPERFAMILY PROTEIN"/>
    <property type="match status" value="1"/>
</dbReference>
<name>A0A087G4S2_ARAAL</name>
<evidence type="ECO:0000313" key="1">
    <source>
        <dbReference type="EMBL" id="KFK24874.1"/>
    </source>
</evidence>